<dbReference type="Gene3D" id="3.10.100.10">
    <property type="entry name" value="Mannose-Binding Protein A, subunit A"/>
    <property type="match status" value="1"/>
</dbReference>
<organism evidence="3 4">
    <name type="scientific">Oesophagostomum dentatum</name>
    <name type="common">Nodular worm</name>
    <dbReference type="NCBI Taxonomy" id="61180"/>
    <lineage>
        <taxon>Eukaryota</taxon>
        <taxon>Metazoa</taxon>
        <taxon>Ecdysozoa</taxon>
        <taxon>Nematoda</taxon>
        <taxon>Chromadorea</taxon>
        <taxon>Rhabditida</taxon>
        <taxon>Rhabditina</taxon>
        <taxon>Rhabditomorpha</taxon>
        <taxon>Strongyloidea</taxon>
        <taxon>Strongylidae</taxon>
        <taxon>Oesophagostomum</taxon>
    </lineage>
</organism>
<evidence type="ECO:0000313" key="3">
    <source>
        <dbReference type="EMBL" id="KHJ88632.1"/>
    </source>
</evidence>
<dbReference type="PANTHER" id="PTHR22991">
    <property type="entry name" value="PROTEIN CBG13490"/>
    <property type="match status" value="1"/>
</dbReference>
<dbReference type="OrthoDB" id="5868435at2759"/>
<reference evidence="3 4" key="1">
    <citation type="submission" date="2014-03" db="EMBL/GenBank/DDBJ databases">
        <title>Draft genome of the hookworm Oesophagostomum dentatum.</title>
        <authorList>
            <person name="Mitreva M."/>
        </authorList>
    </citation>
    <scope>NUCLEOTIDE SEQUENCE [LARGE SCALE GENOMIC DNA]</scope>
    <source>
        <strain evidence="3 4">OD-Hann</strain>
    </source>
</reference>
<dbReference type="InterPro" id="IPR016186">
    <property type="entry name" value="C-type_lectin-like/link_sf"/>
</dbReference>
<dbReference type="SUPFAM" id="SSF56436">
    <property type="entry name" value="C-type lectin-like"/>
    <property type="match status" value="1"/>
</dbReference>
<feature type="domain" description="C-type lectin" evidence="2">
    <location>
        <begin position="55"/>
        <end position="170"/>
    </location>
</feature>
<sequence>MQLAGAHFGGWVFYESQAVSMPFACQVPDCSSSVSQEPVQLLERIGYFDNDTSDYYLFGSVTHKLDSYDAEVQCQRLGGHLPSISNAYENTQVLSAAKKVFSQGSGNTLILGYQTSGKGFSWTDGNPSKYTNWAPGQPERDVLQPQAWMNFQTGFWYASSPDSTSYFMCALPAHRQSCNNLP</sequence>
<accession>A0A0B1SYT7</accession>
<dbReference type="Proteomes" id="UP000053660">
    <property type="component" value="Unassembled WGS sequence"/>
</dbReference>
<dbReference type="SMART" id="SM00034">
    <property type="entry name" value="CLECT"/>
    <property type="match status" value="1"/>
</dbReference>
<dbReference type="PROSITE" id="PS50041">
    <property type="entry name" value="C_TYPE_LECTIN_2"/>
    <property type="match status" value="1"/>
</dbReference>
<dbReference type="InterPro" id="IPR016187">
    <property type="entry name" value="CTDL_fold"/>
</dbReference>
<gene>
    <name evidence="3" type="ORF">OESDEN_11572</name>
</gene>
<keyword evidence="4" id="KW-1185">Reference proteome</keyword>
<proteinExistence type="predicted"/>
<dbReference type="Pfam" id="PF00059">
    <property type="entry name" value="Lectin_C"/>
    <property type="match status" value="1"/>
</dbReference>
<dbReference type="EMBL" id="KN555516">
    <property type="protein sequence ID" value="KHJ88632.1"/>
    <property type="molecule type" value="Genomic_DNA"/>
</dbReference>
<protein>
    <submittedName>
        <fullName evidence="3">Lectin C-type domain protein</fullName>
    </submittedName>
</protein>
<name>A0A0B1SYT7_OESDE</name>
<evidence type="ECO:0000313" key="4">
    <source>
        <dbReference type="Proteomes" id="UP000053660"/>
    </source>
</evidence>
<evidence type="ECO:0000259" key="2">
    <source>
        <dbReference type="PROSITE" id="PS50041"/>
    </source>
</evidence>
<evidence type="ECO:0000256" key="1">
    <source>
        <dbReference type="ARBA" id="ARBA00023157"/>
    </source>
</evidence>
<dbReference type="CDD" id="cd00037">
    <property type="entry name" value="CLECT"/>
    <property type="match status" value="1"/>
</dbReference>
<dbReference type="InterPro" id="IPR050976">
    <property type="entry name" value="Snaclec"/>
</dbReference>
<dbReference type="InterPro" id="IPR001304">
    <property type="entry name" value="C-type_lectin-like"/>
</dbReference>
<dbReference type="PANTHER" id="PTHR22991:SF40">
    <property type="entry name" value="PROTEIN CBG13490"/>
    <property type="match status" value="1"/>
</dbReference>
<dbReference type="AlphaFoldDB" id="A0A0B1SYT7"/>
<keyword evidence="1" id="KW-1015">Disulfide bond</keyword>